<comment type="function">
    <text evidence="4">Endonuclease that mediates miRNA decay of both protein-free and AGO2-loaded miRNAs.</text>
</comment>
<dbReference type="FunFam" id="2.30.30.140:FF:000047">
    <property type="entry name" value="Staphylococcal nuclease domain-containing protein"/>
    <property type="match status" value="1"/>
</dbReference>
<dbReference type="CDD" id="cd20433">
    <property type="entry name" value="Tudor_TDRD11"/>
    <property type="match status" value="1"/>
</dbReference>
<keyword evidence="2 4" id="KW-0963">Cytoplasm</keyword>
<dbReference type="InterPro" id="IPR047386">
    <property type="entry name" value="Tudor_TDRD11"/>
</dbReference>
<dbReference type="SMART" id="SM00333">
    <property type="entry name" value="TUDOR"/>
    <property type="match status" value="1"/>
</dbReference>
<evidence type="ECO:0000259" key="7">
    <source>
        <dbReference type="PROSITE" id="PS50830"/>
    </source>
</evidence>
<dbReference type="FunFam" id="2.40.50.90:FF:000004">
    <property type="entry name" value="Staphylococcal nuclease domain-containing protein"/>
    <property type="match status" value="1"/>
</dbReference>
<dbReference type="GO" id="GO:0031332">
    <property type="term" value="C:RNAi effector complex"/>
    <property type="evidence" value="ECO:0007669"/>
    <property type="project" value="InterPro"/>
</dbReference>
<dbReference type="PANTHER" id="PTHR12302">
    <property type="entry name" value="EBNA2 BINDING PROTEIN P100"/>
    <property type="match status" value="1"/>
</dbReference>
<keyword evidence="9" id="KW-1185">Reference proteome</keyword>
<name>A0A8B9EXI5_9PSIT</name>
<dbReference type="InterPro" id="IPR016071">
    <property type="entry name" value="Staphylococal_nuclease_OB-fold"/>
</dbReference>
<evidence type="ECO:0000313" key="9">
    <source>
        <dbReference type="Proteomes" id="UP000694522"/>
    </source>
</evidence>
<dbReference type="InterPro" id="IPR002999">
    <property type="entry name" value="Tudor"/>
</dbReference>
<dbReference type="Gene3D" id="2.30.30.140">
    <property type="match status" value="1"/>
</dbReference>
<dbReference type="Pfam" id="PF00567">
    <property type="entry name" value="TUDOR"/>
    <property type="match status" value="1"/>
</dbReference>
<dbReference type="InterPro" id="IPR035437">
    <property type="entry name" value="SNase_OB-fold_sf"/>
</dbReference>
<protein>
    <recommendedName>
        <fullName evidence="4">Staphylococcal nuclease domain-containing protein</fullName>
        <ecNumber evidence="4">3.1.31.1</ecNumber>
    </recommendedName>
</protein>
<evidence type="ECO:0000259" key="6">
    <source>
        <dbReference type="PROSITE" id="PS50304"/>
    </source>
</evidence>
<dbReference type="GO" id="GO:1990599">
    <property type="term" value="F:3' overhang single-stranded DNA endodeoxyribonuclease activity"/>
    <property type="evidence" value="ECO:0007669"/>
    <property type="project" value="UniProtKB-EC"/>
</dbReference>
<keyword evidence="3" id="KW-0677">Repeat</keyword>
<dbReference type="FunFam" id="2.40.50.90:FF:000005">
    <property type="entry name" value="Staphylococcal nuclease domain-containing protein"/>
    <property type="match status" value="1"/>
</dbReference>
<dbReference type="GO" id="GO:0003723">
    <property type="term" value="F:RNA binding"/>
    <property type="evidence" value="ECO:0007669"/>
    <property type="project" value="UniProtKB-UniRule"/>
</dbReference>
<proteinExistence type="predicted"/>
<evidence type="ECO:0000256" key="4">
    <source>
        <dbReference type="PIRNR" id="PIRNR017179"/>
    </source>
</evidence>
<dbReference type="SUPFAM" id="SSF50199">
    <property type="entry name" value="Staphylococcal nuclease"/>
    <property type="match status" value="5"/>
</dbReference>
<sequence>MASAAGPGQGGSAPPLAVQRGIVKMVLSGCAIIVRGQPRGGPPPERQINLSNIRAGNLARRAAAGQPEAKDTPDEPWGFPAREFLRKKLIGKEVCFTVEYKTPQGREYGMVYLGKDTSGENIAESLVAEGLASRREGIRANNPEQSRLAELEEQAKSAKKGMWSEGTGSHTIRDIKYTIENPRHFVDSMHQKPVNAIIEHVRDGSVVRALLLPDYYLVTVMLSGIKNGNITELLLKEGFARCVDWSIAIYTRGADKLRAAERFAKERKLRIWRDYVAPTANLDQKDKQFVAKVMQVLNADAIVVKLNSGDHKTIHLSSIRPPRLEGDSTQDKNRKLRPLYDIPYMFEAREFLRKKLIGKKVNVTVDYIRPASSATETVPAFSERTCATVSIGGINIAEALVSKGLATVIRYRQDDDQRSSHYDELLAAEARAIKNGKGLHSKKEVPIHRVADISGDTQKAKQFLPFLQRAGRSEAVVEYVFSGSRLKLFMPKETCLITFLLAGIECPRGARNLPGLVQEGEPFSEEATHFTKELVLQREVEVEVESMDKAGNFIGWLHTEGLNLSVALVEHALSKVHFTAERSPYYKALLAAEEAAKQKKEKVWSHYEEVPVEEVVPVLEEKERTANYKPVFVTEITDDLHFYVQDVETGAQLEKLMENMRTEVGNHPPVEGSYAPRRGDFCIAKFVDGEWYRARVEKVESATKVHIFYIDYGNKETLPATRLAALPPAFSTRVLPAQATEYKFAFIQVPQDDDARADAVDSVVRDIQNTQCLLNVEHVGPGCPHVTLQFADSKSDVGLGLVKEGLVMVEVRKEKQFQKVITEYLNAQETAKSARLNLWRYGDFRADDADEFGYSR</sequence>
<comment type="catalytic activity">
    <reaction evidence="4">
        <text>Endonucleolytic cleavage to nucleoside 3'-phosphates and 3'-phosphooligonucleotide end-products.</text>
        <dbReference type="EC" id="3.1.31.1"/>
    </reaction>
</comment>
<dbReference type="AlphaFoldDB" id="A0A8B9EXI5"/>
<dbReference type="CDD" id="cd00175">
    <property type="entry name" value="SNc"/>
    <property type="match status" value="3"/>
</dbReference>
<feature type="domain" description="TNase-like" evidence="7">
    <location>
        <begin position="17"/>
        <end position="165"/>
    </location>
</feature>
<feature type="domain" description="TNase-like" evidence="7">
    <location>
        <begin position="471"/>
        <end position="606"/>
    </location>
</feature>
<dbReference type="InterPro" id="IPR002071">
    <property type="entry name" value="Thermonucl_AS"/>
</dbReference>
<dbReference type="Proteomes" id="UP000694522">
    <property type="component" value="Unplaced"/>
</dbReference>
<organism evidence="8 9">
    <name type="scientific">Amazona collaria</name>
    <name type="common">yellow-billed parrot</name>
    <dbReference type="NCBI Taxonomy" id="241587"/>
    <lineage>
        <taxon>Eukaryota</taxon>
        <taxon>Metazoa</taxon>
        <taxon>Chordata</taxon>
        <taxon>Craniata</taxon>
        <taxon>Vertebrata</taxon>
        <taxon>Euteleostomi</taxon>
        <taxon>Archelosauria</taxon>
        <taxon>Archosauria</taxon>
        <taxon>Dinosauria</taxon>
        <taxon>Saurischia</taxon>
        <taxon>Theropoda</taxon>
        <taxon>Coelurosauria</taxon>
        <taxon>Aves</taxon>
        <taxon>Neognathae</taxon>
        <taxon>Neoaves</taxon>
        <taxon>Telluraves</taxon>
        <taxon>Australaves</taxon>
        <taxon>Psittaciformes</taxon>
        <taxon>Psittacidae</taxon>
        <taxon>Amazona</taxon>
    </lineage>
</organism>
<evidence type="ECO:0000256" key="5">
    <source>
        <dbReference type="SAM" id="MobiDB-lite"/>
    </source>
</evidence>
<dbReference type="FunFam" id="2.40.50.90:FF:000003">
    <property type="entry name" value="Staphylococcal nuclease domain-containing protein"/>
    <property type="match status" value="1"/>
</dbReference>
<dbReference type="PROSITE" id="PS50304">
    <property type="entry name" value="TUDOR"/>
    <property type="match status" value="1"/>
</dbReference>
<dbReference type="Pfam" id="PF00565">
    <property type="entry name" value="SNase"/>
    <property type="match status" value="5"/>
</dbReference>
<dbReference type="InterPro" id="IPR016685">
    <property type="entry name" value="Silence_cplx_Nase-comp_TudorSN"/>
</dbReference>
<reference evidence="8" key="2">
    <citation type="submission" date="2025-09" db="UniProtKB">
        <authorList>
            <consortium name="Ensembl"/>
        </authorList>
    </citation>
    <scope>IDENTIFICATION</scope>
</reference>
<dbReference type="Ensembl" id="ENSACOT00000000771.1">
    <property type="protein sequence ID" value="ENSACOP00000000745.1"/>
    <property type="gene ID" value="ENSACOG00000000511.1"/>
</dbReference>
<dbReference type="EC" id="3.1.31.1" evidence="4"/>
<dbReference type="GO" id="GO:0004521">
    <property type="term" value="F:RNA endonuclease activity"/>
    <property type="evidence" value="ECO:0007669"/>
    <property type="project" value="UniProtKB-UniRule"/>
</dbReference>
<evidence type="ECO:0000256" key="1">
    <source>
        <dbReference type="ARBA" id="ARBA00004496"/>
    </source>
</evidence>
<evidence type="ECO:0000313" key="8">
    <source>
        <dbReference type="Ensembl" id="ENSACOP00000000745.1"/>
    </source>
</evidence>
<dbReference type="SMART" id="SM00318">
    <property type="entry name" value="SNc"/>
    <property type="match status" value="4"/>
</dbReference>
<accession>A0A8B9EXI5</accession>
<comment type="subcellular location">
    <subcellularLocation>
        <location evidence="1 4">Cytoplasm</location>
    </subcellularLocation>
</comment>
<dbReference type="PIRSF" id="PIRSF017179">
    <property type="entry name" value="RISC-Tudor-SN"/>
    <property type="match status" value="1"/>
</dbReference>
<dbReference type="PROSITE" id="PS01284">
    <property type="entry name" value="TNASE_2"/>
    <property type="match status" value="1"/>
</dbReference>
<feature type="region of interest" description="Disordered" evidence="5">
    <location>
        <begin position="59"/>
        <end position="78"/>
    </location>
</feature>
<dbReference type="GO" id="GO:0031047">
    <property type="term" value="P:regulatory ncRNA-mediated gene silencing"/>
    <property type="evidence" value="ECO:0007669"/>
    <property type="project" value="UniProtKB-UniRule"/>
</dbReference>
<dbReference type="SUPFAM" id="SSF63748">
    <property type="entry name" value="Tudor/PWWP/MBT"/>
    <property type="match status" value="1"/>
</dbReference>
<dbReference type="FunFam" id="2.40.50.90:FF:000001">
    <property type="entry name" value="Staphylococcal nuclease domain-containing protein"/>
    <property type="match status" value="1"/>
</dbReference>
<reference evidence="8" key="1">
    <citation type="submission" date="2025-08" db="UniProtKB">
        <authorList>
            <consortium name="Ensembl"/>
        </authorList>
    </citation>
    <scope>IDENTIFICATION</scope>
</reference>
<dbReference type="Gene3D" id="2.40.50.90">
    <property type="match status" value="6"/>
</dbReference>
<evidence type="ECO:0000256" key="3">
    <source>
        <dbReference type="ARBA" id="ARBA00022737"/>
    </source>
</evidence>
<feature type="domain" description="Tudor" evidence="6">
    <location>
        <begin position="675"/>
        <end position="733"/>
    </location>
</feature>
<dbReference type="GO" id="GO:0005829">
    <property type="term" value="C:cytosol"/>
    <property type="evidence" value="ECO:0007669"/>
    <property type="project" value="UniProtKB-UniRule"/>
</dbReference>
<dbReference type="PROSITE" id="PS50830">
    <property type="entry name" value="TNASE_3"/>
    <property type="match status" value="3"/>
</dbReference>
<feature type="domain" description="TNase-like" evidence="7">
    <location>
        <begin position="287"/>
        <end position="442"/>
    </location>
</feature>
<dbReference type="PANTHER" id="PTHR12302:SF2">
    <property type="entry name" value="STAPHYLOCOCCAL NUCLEASE DOMAIN-CONTAINING PROTEIN 1"/>
    <property type="match status" value="1"/>
</dbReference>
<evidence type="ECO:0000256" key="2">
    <source>
        <dbReference type="ARBA" id="ARBA00022490"/>
    </source>
</evidence>
<dbReference type="GO" id="GO:0005634">
    <property type="term" value="C:nucleus"/>
    <property type="evidence" value="ECO:0007669"/>
    <property type="project" value="TreeGrafter"/>
</dbReference>
<dbReference type="GO" id="GO:0006402">
    <property type="term" value="P:mRNA catabolic process"/>
    <property type="evidence" value="ECO:0007669"/>
    <property type="project" value="UniProtKB-UniRule"/>
</dbReference>